<proteinExistence type="predicted"/>
<dbReference type="EMBL" id="JBEPCU010001375">
    <property type="protein sequence ID" value="MER6983430.1"/>
    <property type="molecule type" value="Genomic_DNA"/>
</dbReference>
<evidence type="ECO:0000256" key="1">
    <source>
        <dbReference type="SAM" id="SignalP"/>
    </source>
</evidence>
<accession>A0ABV1WGX2</accession>
<evidence type="ECO:0000313" key="2">
    <source>
        <dbReference type="EMBL" id="MER6983430.1"/>
    </source>
</evidence>
<feature type="chain" id="PRO_5046907774" description="DUF916 domain-containing protein" evidence="1">
    <location>
        <begin position="29"/>
        <end position="333"/>
    </location>
</feature>
<reference evidence="2 3" key="1">
    <citation type="submission" date="2024-06" db="EMBL/GenBank/DDBJ databases">
        <title>The Natural Products Discovery Center: Release of the First 8490 Sequenced Strains for Exploring Actinobacteria Biosynthetic Diversity.</title>
        <authorList>
            <person name="Kalkreuter E."/>
            <person name="Kautsar S.A."/>
            <person name="Yang D."/>
            <person name="Bader C.D."/>
            <person name="Teijaro C.N."/>
            <person name="Fluegel L."/>
            <person name="Davis C.M."/>
            <person name="Simpson J.R."/>
            <person name="Lauterbach L."/>
            <person name="Steele A.D."/>
            <person name="Gui C."/>
            <person name="Meng S."/>
            <person name="Li G."/>
            <person name="Viehrig K."/>
            <person name="Ye F."/>
            <person name="Su P."/>
            <person name="Kiefer A.F."/>
            <person name="Nichols A."/>
            <person name="Cepeda A.J."/>
            <person name="Yan W."/>
            <person name="Fan B."/>
            <person name="Jiang Y."/>
            <person name="Adhikari A."/>
            <person name="Zheng C.-J."/>
            <person name="Schuster L."/>
            <person name="Cowan T.M."/>
            <person name="Smanski M.J."/>
            <person name="Chevrette M.G."/>
            <person name="De Carvalho L.P.S."/>
            <person name="Shen B."/>
        </authorList>
    </citation>
    <scope>NUCLEOTIDE SEQUENCE [LARGE SCALE GENOMIC DNA]</scope>
    <source>
        <strain evidence="2 3">NPDC000634</strain>
    </source>
</reference>
<gene>
    <name evidence="2" type="ORF">ABT317_42365</name>
</gene>
<dbReference type="Proteomes" id="UP001458415">
    <property type="component" value="Unassembled WGS sequence"/>
</dbReference>
<evidence type="ECO:0008006" key="4">
    <source>
        <dbReference type="Google" id="ProtNLM"/>
    </source>
</evidence>
<feature type="signal peptide" evidence="1">
    <location>
        <begin position="1"/>
        <end position="28"/>
    </location>
</feature>
<name>A0ABV1WGX2_9ACTN</name>
<protein>
    <recommendedName>
        <fullName evidence="4">DUF916 domain-containing protein</fullName>
    </recommendedName>
</protein>
<evidence type="ECO:0000313" key="3">
    <source>
        <dbReference type="Proteomes" id="UP001458415"/>
    </source>
</evidence>
<keyword evidence="3" id="KW-1185">Reference proteome</keyword>
<organism evidence="2 3">
    <name type="scientific">Streptomyces carpinensis</name>
    <dbReference type="NCBI Taxonomy" id="66369"/>
    <lineage>
        <taxon>Bacteria</taxon>
        <taxon>Bacillati</taxon>
        <taxon>Actinomycetota</taxon>
        <taxon>Actinomycetes</taxon>
        <taxon>Kitasatosporales</taxon>
        <taxon>Streptomycetaceae</taxon>
        <taxon>Streptomyces</taxon>
    </lineage>
</organism>
<keyword evidence="1" id="KW-0732">Signal</keyword>
<feature type="non-terminal residue" evidence="2">
    <location>
        <position position="333"/>
    </location>
</feature>
<sequence>MGALWANRKWRYAVLACVTALVVAVACALVLTADGTDGASRAVRAKASGGTDATAWKPDPHGTATATGKAVLKLRFALNVFYLPRYNPYKQTPFAPEYKIDLKAFPASPGQNAGPVRNVRVSLDLTAFKGKAEIHDVNKGYGCVRTGFRVDCALEDIKSGEGALFVPFSVTPKRPGTALGPAGSFTMTVRSADAPTIRHTTRLIVGSPYLTARHDYPRLTDVRAGGEMRLTPAFGNKGDTAVDGGVSLVISSQEATLLPRYGNCRYNKPSGATLAWCDFPGPLPAGAAYETDGPVVAVADRTARTGDVFFSVWRTVDADYLSRLPATAPRGSG</sequence>
<comment type="caution">
    <text evidence="2">The sequence shown here is derived from an EMBL/GenBank/DDBJ whole genome shotgun (WGS) entry which is preliminary data.</text>
</comment>